<dbReference type="RefSeq" id="XP_067490668.1">
    <property type="nucleotide sequence ID" value="XM_067632395.1"/>
</dbReference>
<sequence>MAPPAYPPPSSEYQLFRFYSEEDAEGDEDILFDVPLSEDEAEVGGFGPIELPFFPGNLDEVPGLGTSHGSSSEMHPGPFYHSSQVLYSCAAFQYSYSGKLDIEYFDAVIENTENSLVLMRNLAIISRCGLEKEKLITNIEVTPASWKQLRDIMHSNMFYLLSKLMSRVSDNQFVVFQLDESNTSGGIFPALRHQISSLKHLSLHETSLVSHFAEGKVPRYLQSLVIHGININIGAQFVTFLVHLGRYHKSLSYLSLNFDNLAFGPDVDWIGLERHFSSMRVLTELQSLVINSCQDMMALQFSTLTLIPWSKLKRLKIINCPSLGAGGCPGLTRRLRVENLTHLCLMRTCSPEDAADLISGLGVGLQRLHLEFSYEQGQMSPECLMARHSHTLRYLWMESSTGKRFRLVESATGKEPLMSEFARFKRLRELAIAIRYGAIEEYAIDWENSPNLRIFRILNLVERYVHKTNGEERCACKIAVDFARIYEDEFASFHTRGLQIIVIGRHSEAALDVEPIYYWANVPLSDSDSEPSSTNSNPLEGMRFGGSAFHDHFVSRRRHQRHDRHSHESDGIEQQPVEYDAGDEAEKGEELLSPSLQGFPEIFSNLNLYV</sequence>
<dbReference type="OrthoDB" id="5417136at2759"/>
<dbReference type="Proteomes" id="UP000283090">
    <property type="component" value="Unassembled WGS sequence"/>
</dbReference>
<keyword evidence="3" id="KW-1185">Reference proteome</keyword>
<comment type="caution">
    <text evidence="2">The sequence shown here is derived from an EMBL/GenBank/DDBJ whole genome shotgun (WGS) entry which is preliminary data.</text>
</comment>
<protein>
    <submittedName>
        <fullName evidence="2">Uncharacterized protein</fullName>
    </submittedName>
</protein>
<name>A0A437A1W0_ARTFL</name>
<organism evidence="2 3">
    <name type="scientific">Arthrobotrys flagrans</name>
    <name type="common">Nematode-trapping fungus</name>
    <name type="synonym">Trichothecium flagrans</name>
    <dbReference type="NCBI Taxonomy" id="97331"/>
    <lineage>
        <taxon>Eukaryota</taxon>
        <taxon>Fungi</taxon>
        <taxon>Dikarya</taxon>
        <taxon>Ascomycota</taxon>
        <taxon>Pezizomycotina</taxon>
        <taxon>Orbiliomycetes</taxon>
        <taxon>Orbiliales</taxon>
        <taxon>Orbiliaceae</taxon>
        <taxon>Arthrobotrys</taxon>
    </lineage>
</organism>
<dbReference type="Gene3D" id="3.80.10.10">
    <property type="entry name" value="Ribonuclease Inhibitor"/>
    <property type="match status" value="1"/>
</dbReference>
<evidence type="ECO:0000256" key="1">
    <source>
        <dbReference type="SAM" id="MobiDB-lite"/>
    </source>
</evidence>
<evidence type="ECO:0000313" key="3">
    <source>
        <dbReference type="Proteomes" id="UP000283090"/>
    </source>
</evidence>
<proteinExistence type="predicted"/>
<dbReference type="GeneID" id="93585766"/>
<reference evidence="2 3" key="1">
    <citation type="submission" date="2019-01" db="EMBL/GenBank/DDBJ databases">
        <title>Intercellular communication is required for trap formation in the nematode-trapping fungus Duddingtonia flagrans.</title>
        <authorList>
            <person name="Youssar L."/>
            <person name="Wernet V."/>
            <person name="Hensel N."/>
            <person name="Hildebrandt H.-G."/>
            <person name="Fischer R."/>
        </authorList>
    </citation>
    <scope>NUCLEOTIDE SEQUENCE [LARGE SCALE GENOMIC DNA]</scope>
    <source>
        <strain evidence="2 3">CBS H-5679</strain>
    </source>
</reference>
<dbReference type="SUPFAM" id="SSF52047">
    <property type="entry name" value="RNI-like"/>
    <property type="match status" value="1"/>
</dbReference>
<dbReference type="AlphaFoldDB" id="A0A437A1W0"/>
<gene>
    <name evidence="2" type="ORF">DFL_003455</name>
</gene>
<feature type="compositionally biased region" description="Basic residues" evidence="1">
    <location>
        <begin position="555"/>
        <end position="564"/>
    </location>
</feature>
<dbReference type="VEuPathDB" id="FungiDB:DFL_003455"/>
<accession>A0A437A1W0</accession>
<dbReference type="EMBL" id="SAEB01000006">
    <property type="protein sequence ID" value="RVD85124.1"/>
    <property type="molecule type" value="Genomic_DNA"/>
</dbReference>
<dbReference type="InterPro" id="IPR032675">
    <property type="entry name" value="LRR_dom_sf"/>
</dbReference>
<evidence type="ECO:0000313" key="2">
    <source>
        <dbReference type="EMBL" id="RVD85124.1"/>
    </source>
</evidence>
<feature type="region of interest" description="Disordered" evidence="1">
    <location>
        <begin position="555"/>
        <end position="586"/>
    </location>
</feature>